<feature type="region of interest" description="Disordered" evidence="1">
    <location>
        <begin position="26"/>
        <end position="67"/>
    </location>
</feature>
<evidence type="ECO:0000313" key="3">
    <source>
        <dbReference type="Proteomes" id="UP001228049"/>
    </source>
</evidence>
<dbReference type="AlphaFoldDB" id="A0AAD9B4L4"/>
<dbReference type="Proteomes" id="UP001228049">
    <property type="component" value="Unassembled WGS sequence"/>
</dbReference>
<evidence type="ECO:0000313" key="2">
    <source>
        <dbReference type="EMBL" id="KAK1877242.1"/>
    </source>
</evidence>
<keyword evidence="3" id="KW-1185">Reference proteome</keyword>
<protein>
    <submittedName>
        <fullName evidence="2">Uncharacterized protein</fullName>
    </submittedName>
</protein>
<organism evidence="2 3">
    <name type="scientific">Dissostichus eleginoides</name>
    <name type="common">Patagonian toothfish</name>
    <name type="synonym">Dissostichus amissus</name>
    <dbReference type="NCBI Taxonomy" id="100907"/>
    <lineage>
        <taxon>Eukaryota</taxon>
        <taxon>Metazoa</taxon>
        <taxon>Chordata</taxon>
        <taxon>Craniata</taxon>
        <taxon>Vertebrata</taxon>
        <taxon>Euteleostomi</taxon>
        <taxon>Actinopterygii</taxon>
        <taxon>Neopterygii</taxon>
        <taxon>Teleostei</taxon>
        <taxon>Neoteleostei</taxon>
        <taxon>Acanthomorphata</taxon>
        <taxon>Eupercaria</taxon>
        <taxon>Perciformes</taxon>
        <taxon>Notothenioidei</taxon>
        <taxon>Nototheniidae</taxon>
        <taxon>Dissostichus</taxon>
    </lineage>
</organism>
<evidence type="ECO:0000256" key="1">
    <source>
        <dbReference type="SAM" id="MobiDB-lite"/>
    </source>
</evidence>
<feature type="compositionally biased region" description="Acidic residues" evidence="1">
    <location>
        <begin position="39"/>
        <end position="51"/>
    </location>
</feature>
<comment type="caution">
    <text evidence="2">The sequence shown here is derived from an EMBL/GenBank/DDBJ whole genome shotgun (WGS) entry which is preliminary data.</text>
</comment>
<dbReference type="EMBL" id="JASDAP010000027">
    <property type="protein sequence ID" value="KAK1877242.1"/>
    <property type="molecule type" value="Genomic_DNA"/>
</dbReference>
<gene>
    <name evidence="2" type="ORF">KUDE01_002557</name>
</gene>
<reference evidence="2" key="1">
    <citation type="submission" date="2023-04" db="EMBL/GenBank/DDBJ databases">
        <title>Chromosome-level genome of Chaenocephalus aceratus.</title>
        <authorList>
            <person name="Park H."/>
        </authorList>
    </citation>
    <scope>NUCLEOTIDE SEQUENCE</scope>
    <source>
        <strain evidence="2">DE</strain>
        <tissue evidence="2">Muscle</tissue>
    </source>
</reference>
<name>A0AAD9B4L4_DISEL</name>
<proteinExistence type="predicted"/>
<sequence length="67" mass="8298">MNTSRIVVRMELRLMKRKEKLFIMFEEEEEREEERAEEERAEEEIEEEERAEEERAADLGDEHRKSQ</sequence>
<feature type="compositionally biased region" description="Basic and acidic residues" evidence="1">
    <location>
        <begin position="52"/>
        <end position="67"/>
    </location>
</feature>
<accession>A0AAD9B4L4</accession>